<proteinExistence type="predicted"/>
<evidence type="ECO:0000256" key="1">
    <source>
        <dbReference type="SAM" id="SignalP"/>
    </source>
</evidence>
<dbReference type="OrthoDB" id="10632079at2759"/>
<dbReference type="EMBL" id="KV417594">
    <property type="protein sequence ID" value="KZP16376.1"/>
    <property type="molecule type" value="Genomic_DNA"/>
</dbReference>
<reference evidence="2 3" key="1">
    <citation type="journal article" date="2016" name="Mol. Biol. Evol.">
        <title>Comparative Genomics of Early-Diverging Mushroom-Forming Fungi Provides Insights into the Origins of Lignocellulose Decay Capabilities.</title>
        <authorList>
            <person name="Nagy L.G."/>
            <person name="Riley R."/>
            <person name="Tritt A."/>
            <person name="Adam C."/>
            <person name="Daum C."/>
            <person name="Floudas D."/>
            <person name="Sun H."/>
            <person name="Yadav J.S."/>
            <person name="Pangilinan J."/>
            <person name="Larsson K.H."/>
            <person name="Matsuura K."/>
            <person name="Barry K."/>
            <person name="Labutti K."/>
            <person name="Kuo R."/>
            <person name="Ohm R.A."/>
            <person name="Bhattacharya S.S."/>
            <person name="Shirouzu T."/>
            <person name="Yoshinaga Y."/>
            <person name="Martin F.M."/>
            <person name="Grigoriev I.V."/>
            <person name="Hibbett D.S."/>
        </authorList>
    </citation>
    <scope>NUCLEOTIDE SEQUENCE [LARGE SCALE GENOMIC DNA]</scope>
    <source>
        <strain evidence="2 3">CBS 109695</strain>
    </source>
</reference>
<protein>
    <submittedName>
        <fullName evidence="2">Uncharacterized protein</fullName>
    </submittedName>
</protein>
<organism evidence="2 3">
    <name type="scientific">Athelia psychrophila</name>
    <dbReference type="NCBI Taxonomy" id="1759441"/>
    <lineage>
        <taxon>Eukaryota</taxon>
        <taxon>Fungi</taxon>
        <taxon>Dikarya</taxon>
        <taxon>Basidiomycota</taxon>
        <taxon>Agaricomycotina</taxon>
        <taxon>Agaricomycetes</taxon>
        <taxon>Agaricomycetidae</taxon>
        <taxon>Atheliales</taxon>
        <taxon>Atheliaceae</taxon>
        <taxon>Athelia</taxon>
    </lineage>
</organism>
<feature type="signal peptide" evidence="1">
    <location>
        <begin position="1"/>
        <end position="21"/>
    </location>
</feature>
<sequence>MVHSSLILPLAFTLAAAYARADAIANAPSSSNSSLTFERAGAKASWTAVNDTSNVDLSTSSTPLVSWRIAGDDASSVTLNYNSSDIIAGYGGADLALSVSLAINTTYDGASSALASQNVSVPFVQILKVINQYCANAQNFTAVVHLSNSTVIRKTAINNLSLDIPDNASSVKVTAIDTGGIRTDVETLAYYSVSPVTAQYGSGSNVPTVTGTYTVEMDYCTEDD</sequence>
<gene>
    <name evidence="2" type="ORF">FIBSPDRAFT_958099</name>
</gene>
<keyword evidence="3" id="KW-1185">Reference proteome</keyword>
<dbReference type="Proteomes" id="UP000076532">
    <property type="component" value="Unassembled WGS sequence"/>
</dbReference>
<evidence type="ECO:0000313" key="2">
    <source>
        <dbReference type="EMBL" id="KZP16376.1"/>
    </source>
</evidence>
<feature type="chain" id="PRO_5007873053" evidence="1">
    <location>
        <begin position="22"/>
        <end position="224"/>
    </location>
</feature>
<accession>A0A166F2V1</accession>
<dbReference type="AlphaFoldDB" id="A0A166F2V1"/>
<evidence type="ECO:0000313" key="3">
    <source>
        <dbReference type="Proteomes" id="UP000076532"/>
    </source>
</evidence>
<name>A0A166F2V1_9AGAM</name>
<keyword evidence="1" id="KW-0732">Signal</keyword>